<dbReference type="EMBL" id="LVYU01000090">
    <property type="protein sequence ID" value="KZB00561.1"/>
    <property type="molecule type" value="Genomic_DNA"/>
</dbReference>
<feature type="chain" id="PRO_5007596240" evidence="5">
    <location>
        <begin position="25"/>
        <end position="426"/>
    </location>
</feature>
<keyword evidence="2" id="KW-0813">Transport</keyword>
<dbReference type="InterPro" id="IPR000709">
    <property type="entry name" value="Leu_Ile_Val-bd"/>
</dbReference>
<evidence type="ECO:0000313" key="7">
    <source>
        <dbReference type="EMBL" id="KZB00561.1"/>
    </source>
</evidence>
<dbReference type="SUPFAM" id="SSF53822">
    <property type="entry name" value="Periplasmic binding protein-like I"/>
    <property type="match status" value="1"/>
</dbReference>
<dbReference type="Pfam" id="PF10518">
    <property type="entry name" value="TAT_signal"/>
    <property type="match status" value="1"/>
</dbReference>
<dbReference type="InterPro" id="IPR006311">
    <property type="entry name" value="TAT_signal"/>
</dbReference>
<organism evidence="7">
    <name type="scientific">Rhizobium leguminosarum</name>
    <dbReference type="NCBI Taxonomy" id="384"/>
    <lineage>
        <taxon>Bacteria</taxon>
        <taxon>Pseudomonadati</taxon>
        <taxon>Pseudomonadota</taxon>
        <taxon>Alphaproteobacteria</taxon>
        <taxon>Hyphomicrobiales</taxon>
        <taxon>Rhizobiaceae</taxon>
        <taxon>Rhizobium/Agrobacterium group</taxon>
        <taxon>Rhizobium</taxon>
    </lineage>
</organism>
<comment type="similarity">
    <text evidence="1">Belongs to the leucine-binding protein family.</text>
</comment>
<keyword evidence="4" id="KW-0029">Amino-acid transport</keyword>
<feature type="domain" description="Leucine-binding protein" evidence="6">
    <location>
        <begin position="34"/>
        <end position="375"/>
    </location>
</feature>
<dbReference type="GO" id="GO:0006865">
    <property type="term" value="P:amino acid transport"/>
    <property type="evidence" value="ECO:0007669"/>
    <property type="project" value="UniProtKB-KW"/>
</dbReference>
<name>A0A154IIW2_RHILE</name>
<dbReference type="PRINTS" id="PR00337">
    <property type="entry name" value="LEUILEVALBP"/>
</dbReference>
<gene>
    <name evidence="7" type="ORF">A4A59_02290</name>
</gene>
<dbReference type="RefSeq" id="WP_062942036.1">
    <property type="nucleotide sequence ID" value="NZ_CP171845.1"/>
</dbReference>
<dbReference type="PROSITE" id="PS51318">
    <property type="entry name" value="TAT"/>
    <property type="match status" value="1"/>
</dbReference>
<dbReference type="PANTHER" id="PTHR30483">
    <property type="entry name" value="LEUCINE-SPECIFIC-BINDING PROTEIN"/>
    <property type="match status" value="1"/>
</dbReference>
<evidence type="ECO:0000256" key="5">
    <source>
        <dbReference type="SAM" id="SignalP"/>
    </source>
</evidence>
<evidence type="ECO:0000256" key="2">
    <source>
        <dbReference type="ARBA" id="ARBA00022448"/>
    </source>
</evidence>
<dbReference type="AlphaFoldDB" id="A0A154IIW2"/>
<sequence length="426" mass="45462">MFTRRDFLKTTAATGALAATSGLAAPAIAQDAAIKLGYVSPQTGPLAAFGEADKFVIDSFLATTKSMGLNYEVVVKDSQSNPNRAAEVAKELIVTDEVNLILVASTPETTNPVATTCEAEEMPCISTVAPWQPWFIGQQGNPGDPTSWKPFNYAYHFFWGLEDVISVFTNMWAQIETNKKVGGLFPNDGDGNAWGDKVVGFPPVLEKMGYGLIDPGRYQNMTDDFSAQINAFKSGQCEIITGVVIPPDFTTFWNQAKQQGFAPKIASIGKALLFPQTVEALGNAGHNLSSEVWWTPSHPFKSSLTGESTAQVADAFTKATNRPWTQPIGFAHALFELAVDAMKRAGDPTDGDAVAEAIAATNLDTLVGPIAWDGKGLPPFAAKNIAKTPLVGGQWRLKDGGGYDLVITDNKTAPNIPVGGKMEAIA</sequence>
<dbReference type="InterPro" id="IPR019546">
    <property type="entry name" value="TAT_signal_bac_arc"/>
</dbReference>
<evidence type="ECO:0000256" key="3">
    <source>
        <dbReference type="ARBA" id="ARBA00022729"/>
    </source>
</evidence>
<comment type="caution">
    <text evidence="7">The sequence shown here is derived from an EMBL/GenBank/DDBJ whole genome shotgun (WGS) entry which is preliminary data.</text>
</comment>
<dbReference type="InterPro" id="IPR051010">
    <property type="entry name" value="BCAA_transport"/>
</dbReference>
<dbReference type="InterPro" id="IPR028081">
    <property type="entry name" value="Leu-bd"/>
</dbReference>
<evidence type="ECO:0000256" key="1">
    <source>
        <dbReference type="ARBA" id="ARBA00010062"/>
    </source>
</evidence>
<keyword evidence="3 5" id="KW-0732">Signal</keyword>
<evidence type="ECO:0000256" key="4">
    <source>
        <dbReference type="ARBA" id="ARBA00022970"/>
    </source>
</evidence>
<dbReference type="NCBIfam" id="TIGR01409">
    <property type="entry name" value="TAT_signal_seq"/>
    <property type="match status" value="1"/>
</dbReference>
<dbReference type="PANTHER" id="PTHR30483:SF6">
    <property type="entry name" value="PERIPLASMIC BINDING PROTEIN OF ABC TRANSPORTER FOR NATURAL AMINO ACIDS"/>
    <property type="match status" value="1"/>
</dbReference>
<evidence type="ECO:0000259" key="6">
    <source>
        <dbReference type="Pfam" id="PF13458"/>
    </source>
</evidence>
<proteinExistence type="inferred from homology"/>
<dbReference type="Pfam" id="PF13458">
    <property type="entry name" value="Peripla_BP_6"/>
    <property type="match status" value="1"/>
</dbReference>
<dbReference type="InterPro" id="IPR028082">
    <property type="entry name" value="Peripla_BP_I"/>
</dbReference>
<feature type="signal peptide" evidence="5">
    <location>
        <begin position="1"/>
        <end position="24"/>
    </location>
</feature>
<accession>A0A154IIW2</accession>
<dbReference type="CDD" id="cd06337">
    <property type="entry name" value="PBP1_ABC_ligand_binding-like"/>
    <property type="match status" value="1"/>
</dbReference>
<reference evidence="7" key="1">
    <citation type="submission" date="2016-03" db="EMBL/GenBank/DDBJ databases">
        <title>Microsymbionts genomes from the relict species Vavilovia formosa.</title>
        <authorList>
            <person name="Chirak E."/>
            <person name="Kimeklis A."/>
            <person name="Kopat V."/>
            <person name="Andronov E."/>
        </authorList>
    </citation>
    <scope>NUCLEOTIDE SEQUENCE [LARGE SCALE GENOMIC DNA]</scope>
    <source>
        <strain evidence="7">Vaf12</strain>
    </source>
</reference>
<dbReference type="Gene3D" id="3.40.50.2300">
    <property type="match status" value="3"/>
</dbReference>
<protein>
    <submittedName>
        <fullName evidence="7">ABC transporter substrate-binding protein</fullName>
    </submittedName>
</protein>